<evidence type="ECO:0000313" key="2">
    <source>
        <dbReference type="Proteomes" id="UP001310386"/>
    </source>
</evidence>
<accession>A0ABU5ZIR3</accession>
<dbReference type="NCBIfam" id="TIGR02855">
    <property type="entry name" value="spore_yabG"/>
    <property type="match status" value="1"/>
</dbReference>
<evidence type="ECO:0000313" key="1">
    <source>
        <dbReference type="EMBL" id="MEB3102401.1"/>
    </source>
</evidence>
<dbReference type="EMBL" id="JAYJLD010000016">
    <property type="protein sequence ID" value="MEB3102401.1"/>
    <property type="molecule type" value="Genomic_DNA"/>
</dbReference>
<dbReference type="PIRSF" id="PIRSF011575">
    <property type="entry name" value="YabG"/>
    <property type="match status" value="1"/>
</dbReference>
<dbReference type="Pfam" id="PF05582">
    <property type="entry name" value="Peptidase_U57"/>
    <property type="match status" value="1"/>
</dbReference>
<organism evidence="1 2">
    <name type="scientific">Ferviditalea candida</name>
    <dbReference type="NCBI Taxonomy" id="3108399"/>
    <lineage>
        <taxon>Bacteria</taxon>
        <taxon>Bacillati</taxon>
        <taxon>Bacillota</taxon>
        <taxon>Bacilli</taxon>
        <taxon>Bacillales</taxon>
        <taxon>Paenibacillaceae</taxon>
        <taxon>Ferviditalea</taxon>
    </lineage>
</organism>
<sequence length="282" mass="31821">MMQGDLVVRKSYRGDVVFRIQDADQQRAILKGVEFRLLADAPISDLQRIEDLHLHRGTVQSLLKTKESVKLLELYKRTQREKMENGLPFDRDKMPYFELPGKVLHLDGDPAYLRKSMSVYGELRIPAEGHFVNEVDMAEALYRLLPLVKPDIVVITGHDGLLKHRPDPEIHSLNNYKNSINFARAVRVAREYERNRDALTVIAGACQSHFEALLHAGANFASSPKRILIHALDPVYIAAKVSYTPIKDTINIFDVISHTISGMEGLGGIETKGSYRIGLPKI</sequence>
<name>A0ABU5ZIR3_9BACL</name>
<reference evidence="1" key="1">
    <citation type="submission" date="2023-12" db="EMBL/GenBank/DDBJ databases">
        <title>Fervidustalea candida gen. nov., sp. nov., a novel member of the family Paenibacillaceae isolated from a geothermal area.</title>
        <authorList>
            <person name="Li W.-J."/>
            <person name="Jiao J.-Y."/>
            <person name="Chen Y."/>
        </authorList>
    </citation>
    <scope>NUCLEOTIDE SEQUENCE</scope>
    <source>
        <strain evidence="1">SYSU GA230002</strain>
    </source>
</reference>
<keyword evidence="2" id="KW-1185">Reference proteome</keyword>
<dbReference type="InterPro" id="IPR008764">
    <property type="entry name" value="Peptidase_U57"/>
</dbReference>
<gene>
    <name evidence="1" type="primary">yabG</name>
    <name evidence="1" type="ORF">VF724_12085</name>
</gene>
<proteinExistence type="predicted"/>
<dbReference type="Proteomes" id="UP001310386">
    <property type="component" value="Unassembled WGS sequence"/>
</dbReference>
<dbReference type="RefSeq" id="WP_371754525.1">
    <property type="nucleotide sequence ID" value="NZ_JAYJLD010000016.1"/>
</dbReference>
<comment type="caution">
    <text evidence="1">The sequence shown here is derived from an EMBL/GenBank/DDBJ whole genome shotgun (WGS) entry which is preliminary data.</text>
</comment>
<protein>
    <submittedName>
        <fullName evidence="1">Sporulation peptidase YabG</fullName>
    </submittedName>
</protein>